<organism evidence="1 2">
    <name type="scientific">Schistosoma mattheei</name>
    <dbReference type="NCBI Taxonomy" id="31246"/>
    <lineage>
        <taxon>Eukaryota</taxon>
        <taxon>Metazoa</taxon>
        <taxon>Spiralia</taxon>
        <taxon>Lophotrochozoa</taxon>
        <taxon>Platyhelminthes</taxon>
        <taxon>Trematoda</taxon>
        <taxon>Digenea</taxon>
        <taxon>Strigeidida</taxon>
        <taxon>Schistosomatoidea</taxon>
        <taxon>Schistosomatidae</taxon>
        <taxon>Schistosoma</taxon>
    </lineage>
</organism>
<reference evidence="1 2" key="1">
    <citation type="submission" date="2018-11" db="EMBL/GenBank/DDBJ databases">
        <authorList>
            <consortium name="Pathogen Informatics"/>
        </authorList>
    </citation>
    <scope>NUCLEOTIDE SEQUENCE [LARGE SCALE GENOMIC DNA]</scope>
    <source>
        <strain>Denwood</strain>
        <strain evidence="2">Zambia</strain>
    </source>
</reference>
<proteinExistence type="predicted"/>
<sequence>MSYTDHLSTFRKWSQRRQIMHGVEFSGMTFVRHLQATEVDVSK</sequence>
<gene>
    <name evidence="1" type="ORF">SMTD_LOCUS7043</name>
</gene>
<dbReference type="Proteomes" id="UP000269396">
    <property type="component" value="Unassembled WGS sequence"/>
</dbReference>
<evidence type="ECO:0000313" key="2">
    <source>
        <dbReference type="Proteomes" id="UP000269396"/>
    </source>
</evidence>
<keyword evidence="2" id="KW-1185">Reference proteome</keyword>
<name>A0A183NY57_9TREM</name>
<dbReference type="AlphaFoldDB" id="A0A183NY57"/>
<dbReference type="EMBL" id="UZAL01027959">
    <property type="protein sequence ID" value="VDP37239.1"/>
    <property type="molecule type" value="Genomic_DNA"/>
</dbReference>
<protein>
    <submittedName>
        <fullName evidence="1">Uncharacterized protein</fullName>
    </submittedName>
</protein>
<accession>A0A183NY57</accession>
<evidence type="ECO:0000313" key="1">
    <source>
        <dbReference type="EMBL" id="VDP37239.1"/>
    </source>
</evidence>